<dbReference type="EMBL" id="KN716940">
    <property type="protein sequence ID" value="KJH40985.1"/>
    <property type="molecule type" value="Genomic_DNA"/>
</dbReference>
<gene>
    <name evidence="1" type="ORF">DICVIV_13049</name>
</gene>
<organism evidence="1 2">
    <name type="scientific">Dictyocaulus viviparus</name>
    <name type="common">Bovine lungworm</name>
    <dbReference type="NCBI Taxonomy" id="29172"/>
    <lineage>
        <taxon>Eukaryota</taxon>
        <taxon>Metazoa</taxon>
        <taxon>Ecdysozoa</taxon>
        <taxon>Nematoda</taxon>
        <taxon>Chromadorea</taxon>
        <taxon>Rhabditida</taxon>
        <taxon>Rhabditina</taxon>
        <taxon>Rhabditomorpha</taxon>
        <taxon>Strongyloidea</taxon>
        <taxon>Metastrongylidae</taxon>
        <taxon>Dictyocaulus</taxon>
    </lineage>
</organism>
<accession>A0A0D8X8T1</accession>
<keyword evidence="2" id="KW-1185">Reference proteome</keyword>
<name>A0A0D8X8T1_DICVI</name>
<proteinExistence type="predicted"/>
<dbReference type="AlphaFoldDB" id="A0A0D8X8T1"/>
<dbReference type="Proteomes" id="UP000053766">
    <property type="component" value="Unassembled WGS sequence"/>
</dbReference>
<reference evidence="2" key="2">
    <citation type="journal article" date="2016" name="Sci. Rep.">
        <title>Dictyocaulus viviparus genome, variome and transcriptome elucidate lungworm biology and support future intervention.</title>
        <authorList>
            <person name="McNulty S.N."/>
            <person name="Strube C."/>
            <person name="Rosa B.A."/>
            <person name="Martin J.C."/>
            <person name="Tyagi R."/>
            <person name="Choi Y.J."/>
            <person name="Wang Q."/>
            <person name="Hallsworth Pepin K."/>
            <person name="Zhang X."/>
            <person name="Ozersky P."/>
            <person name="Wilson R.K."/>
            <person name="Sternberg P.W."/>
            <person name="Gasser R.B."/>
            <person name="Mitreva M."/>
        </authorList>
    </citation>
    <scope>NUCLEOTIDE SEQUENCE [LARGE SCALE GENOMIC DNA]</scope>
    <source>
        <strain evidence="2">HannoverDv2000</strain>
    </source>
</reference>
<evidence type="ECO:0000313" key="1">
    <source>
        <dbReference type="EMBL" id="KJH40985.1"/>
    </source>
</evidence>
<protein>
    <submittedName>
        <fullName evidence="1">Uncharacterized protein</fullName>
    </submittedName>
</protein>
<evidence type="ECO:0000313" key="2">
    <source>
        <dbReference type="Proteomes" id="UP000053766"/>
    </source>
</evidence>
<reference evidence="1 2" key="1">
    <citation type="submission" date="2013-11" db="EMBL/GenBank/DDBJ databases">
        <title>Draft genome of the bovine lungworm Dictyocaulus viviparus.</title>
        <authorList>
            <person name="Mitreva M."/>
        </authorList>
    </citation>
    <scope>NUCLEOTIDE SEQUENCE [LARGE SCALE GENOMIC DNA]</scope>
    <source>
        <strain evidence="1 2">HannoverDv2000</strain>
    </source>
</reference>
<sequence length="155" mass="17258">MSLFVASKRSAVNWRHLSAPNHHKIIARLEDFQSQGLHGLNGLWITFESFLFLEGGGKDVERSMGFRVNCNIWHGQCSAISLDSIMSVYSYVSTAVSSIAASFAAPLAQTVDKPRPRAPLIGRLLLHRLLLLERTQAPIFYCVGAVVLSPFRLYQ</sequence>